<dbReference type="CDD" id="cd03894">
    <property type="entry name" value="M20_ArgE"/>
    <property type="match status" value="1"/>
</dbReference>
<gene>
    <name evidence="11" type="primary">argE</name>
    <name evidence="11" type="ORF">PY650_28960</name>
</gene>
<evidence type="ECO:0000256" key="5">
    <source>
        <dbReference type="ARBA" id="ARBA00022605"/>
    </source>
</evidence>
<evidence type="ECO:0000256" key="4">
    <source>
        <dbReference type="ARBA" id="ARBA00022571"/>
    </source>
</evidence>
<dbReference type="SUPFAM" id="SSF53187">
    <property type="entry name" value="Zn-dependent exopeptidases"/>
    <property type="match status" value="1"/>
</dbReference>
<keyword evidence="8" id="KW-0862">Zinc</keyword>
<dbReference type="PANTHER" id="PTHR43808">
    <property type="entry name" value="ACETYLORNITHINE DEACETYLASE"/>
    <property type="match status" value="1"/>
</dbReference>
<dbReference type="Pfam" id="PF01546">
    <property type="entry name" value="Peptidase_M20"/>
    <property type="match status" value="1"/>
</dbReference>
<evidence type="ECO:0000256" key="1">
    <source>
        <dbReference type="ARBA" id="ARBA00001947"/>
    </source>
</evidence>
<dbReference type="InterPro" id="IPR036264">
    <property type="entry name" value="Bact_exopeptidase_dim_dom"/>
</dbReference>
<evidence type="ECO:0000256" key="3">
    <source>
        <dbReference type="ARBA" id="ARBA00022490"/>
    </source>
</evidence>
<dbReference type="Gene3D" id="3.40.630.10">
    <property type="entry name" value="Zn peptidases"/>
    <property type="match status" value="1"/>
</dbReference>
<evidence type="ECO:0000313" key="11">
    <source>
        <dbReference type="EMBL" id="MDL2409588.1"/>
    </source>
</evidence>
<dbReference type="InterPro" id="IPR011650">
    <property type="entry name" value="Peptidase_M20_dimer"/>
</dbReference>
<keyword evidence="3" id="KW-0963">Cytoplasm</keyword>
<dbReference type="Pfam" id="PF07687">
    <property type="entry name" value="M20_dimer"/>
    <property type="match status" value="1"/>
</dbReference>
<comment type="caution">
    <text evidence="11">The sequence shown here is derived from an EMBL/GenBank/DDBJ whole genome shotgun (WGS) entry which is preliminary data.</text>
</comment>
<keyword evidence="6" id="KW-0479">Metal-binding</keyword>
<keyword evidence="4" id="KW-0055">Arginine biosynthesis</keyword>
<dbReference type="EMBL" id="JARFYN010000054">
    <property type="protein sequence ID" value="MDL2409588.1"/>
    <property type="molecule type" value="Genomic_DNA"/>
</dbReference>
<sequence length="388" mass="41564">MDTIELLDQLVAFKTVSKDSNLPLVDFAESFLRERGFICRRVLDPTGLKANLIASIGPGGADGIILSAHTDVVPVAGQAWSGNPFRLRRDGDRLYGRGTADMKGFVAAALRIADRASRLALGRSLHIALSHDEEIGCVGVRSLLSDLKDRRFSAALCIVGEPTSMRIGIGHKGKLAARATCWGRGGHSSIAPLLMNAIHLATDVTSVIRRQQSDIGNNGLRDEAYDVPYTTIHAGKIVGGTALNVVPDVATVDFEIRHLAEDDPTILLERLQSQTEALLAPHRMLFPEAAIGIEVLNAYPAFAVSPTARAVTTIKAWLPEAGTTKVSFGTEAGLYVATLGIPTVVIGPGSMDQGHTPDEFVDVAQLHACDAFLDRMLVSLGRRLRRPA</sequence>
<keyword evidence="7 11" id="KW-0378">Hydrolase</keyword>
<dbReference type="GO" id="GO:0008777">
    <property type="term" value="F:acetylornithine deacetylase activity"/>
    <property type="evidence" value="ECO:0007669"/>
    <property type="project" value="UniProtKB-EC"/>
</dbReference>
<dbReference type="NCBIfam" id="NF005710">
    <property type="entry name" value="PRK07522.1"/>
    <property type="match status" value="1"/>
</dbReference>
<evidence type="ECO:0000256" key="9">
    <source>
        <dbReference type="ARBA" id="ARBA00023285"/>
    </source>
</evidence>
<evidence type="ECO:0000259" key="10">
    <source>
        <dbReference type="Pfam" id="PF07687"/>
    </source>
</evidence>
<feature type="domain" description="Peptidase M20 dimerisation" evidence="10">
    <location>
        <begin position="169"/>
        <end position="280"/>
    </location>
</feature>
<dbReference type="NCBIfam" id="TIGR01892">
    <property type="entry name" value="AcOrn-deacetyl"/>
    <property type="match status" value="1"/>
</dbReference>
<evidence type="ECO:0000256" key="2">
    <source>
        <dbReference type="ARBA" id="ARBA00005691"/>
    </source>
</evidence>
<dbReference type="PROSITE" id="PS00759">
    <property type="entry name" value="ARGE_DAPE_CPG2_2"/>
    <property type="match status" value="1"/>
</dbReference>
<dbReference type="InterPro" id="IPR050072">
    <property type="entry name" value="Peptidase_M20A"/>
</dbReference>
<reference evidence="11" key="1">
    <citation type="submission" date="2023-06" db="EMBL/GenBank/DDBJ databases">
        <title>Phylogenetic Diversity of Rhizobium strains.</title>
        <authorList>
            <person name="Moura F.T."/>
            <person name="Helene L.C.F."/>
            <person name="Hungria M."/>
        </authorList>
    </citation>
    <scope>NUCLEOTIDE SEQUENCE</scope>
    <source>
        <strain evidence="11">CCGE524</strain>
    </source>
</reference>
<protein>
    <submittedName>
        <fullName evidence="11">Acetylornithine deacetylase</fullName>
        <ecNumber evidence="11">3.5.1.16</ecNumber>
    </submittedName>
</protein>
<keyword evidence="12" id="KW-1185">Reference proteome</keyword>
<dbReference type="InterPro" id="IPR002933">
    <property type="entry name" value="Peptidase_M20"/>
</dbReference>
<dbReference type="SUPFAM" id="SSF55031">
    <property type="entry name" value="Bacterial exopeptidase dimerisation domain"/>
    <property type="match status" value="1"/>
</dbReference>
<organism evidence="11 12">
    <name type="scientific">Rhizobium calliandrae</name>
    <dbReference type="NCBI Taxonomy" id="1312182"/>
    <lineage>
        <taxon>Bacteria</taxon>
        <taxon>Pseudomonadati</taxon>
        <taxon>Pseudomonadota</taxon>
        <taxon>Alphaproteobacteria</taxon>
        <taxon>Hyphomicrobiales</taxon>
        <taxon>Rhizobiaceae</taxon>
        <taxon>Rhizobium/Agrobacterium group</taxon>
        <taxon>Rhizobium</taxon>
    </lineage>
</organism>
<keyword evidence="5" id="KW-0028">Amino-acid biosynthesis</keyword>
<evidence type="ECO:0000256" key="8">
    <source>
        <dbReference type="ARBA" id="ARBA00022833"/>
    </source>
</evidence>
<dbReference type="PANTHER" id="PTHR43808:SF31">
    <property type="entry name" value="N-ACETYL-L-CITRULLINE DEACETYLASE"/>
    <property type="match status" value="1"/>
</dbReference>
<name>A0ABT7KLS1_9HYPH</name>
<evidence type="ECO:0000313" key="12">
    <source>
        <dbReference type="Proteomes" id="UP001172630"/>
    </source>
</evidence>
<evidence type="ECO:0000256" key="7">
    <source>
        <dbReference type="ARBA" id="ARBA00022801"/>
    </source>
</evidence>
<keyword evidence="9" id="KW-0170">Cobalt</keyword>
<accession>A0ABT7KLS1</accession>
<dbReference type="EC" id="3.5.1.16" evidence="11"/>
<evidence type="ECO:0000256" key="6">
    <source>
        <dbReference type="ARBA" id="ARBA00022723"/>
    </source>
</evidence>
<dbReference type="Gene3D" id="3.30.70.360">
    <property type="match status" value="1"/>
</dbReference>
<proteinExistence type="inferred from homology"/>
<comment type="similarity">
    <text evidence="2">Belongs to the peptidase M20A family. ArgE subfamily.</text>
</comment>
<dbReference type="InterPro" id="IPR010169">
    <property type="entry name" value="AcOrn-deacetyl"/>
</dbReference>
<dbReference type="InterPro" id="IPR001261">
    <property type="entry name" value="ArgE/DapE_CS"/>
</dbReference>
<dbReference type="Proteomes" id="UP001172630">
    <property type="component" value="Unassembled WGS sequence"/>
</dbReference>
<comment type="cofactor">
    <cofactor evidence="1">
        <name>Zn(2+)</name>
        <dbReference type="ChEBI" id="CHEBI:29105"/>
    </cofactor>
</comment>